<sequence length="203" mass="23571">MESELLKNMNEVWLEKGWPEFSENHTLKHGHLVLFQYQRDSHFYVFIFDESAVEIEYSSSGLHSRTPNFNGESPQPNKQEADDQDDISCGNQSKGKRKQFKDEKGITRQARRPKCSKTCGAHEAADSDFISSYPYFKVVLRQHHNVYDGFLLINLRSMVKEGRSPLILEDLKFRHVDINNKKVTKFKVLLAVTEISSVQLQNY</sequence>
<dbReference type="AlphaFoldDB" id="A0A6A6L112"/>
<dbReference type="PANTHER" id="PTHR31920">
    <property type="entry name" value="B3 DOMAIN-CONTAINING"/>
    <property type="match status" value="1"/>
</dbReference>
<evidence type="ECO:0000256" key="2">
    <source>
        <dbReference type="ARBA" id="ARBA00023015"/>
    </source>
</evidence>
<evidence type="ECO:0000256" key="3">
    <source>
        <dbReference type="ARBA" id="ARBA00023125"/>
    </source>
</evidence>
<keyword evidence="4" id="KW-0804">Transcription</keyword>
<evidence type="ECO:0000256" key="1">
    <source>
        <dbReference type="ARBA" id="ARBA00004123"/>
    </source>
</evidence>
<accession>A0A6A6L112</accession>
<dbReference type="InterPro" id="IPR015300">
    <property type="entry name" value="DNA-bd_pseudobarrel_sf"/>
</dbReference>
<comment type="caution">
    <text evidence="8">The sequence shown here is derived from an EMBL/GenBank/DDBJ whole genome shotgun (WGS) entry which is preliminary data.</text>
</comment>
<organism evidence="8 9">
    <name type="scientific">Hevea brasiliensis</name>
    <name type="common">Para rubber tree</name>
    <name type="synonym">Siphonia brasiliensis</name>
    <dbReference type="NCBI Taxonomy" id="3981"/>
    <lineage>
        <taxon>Eukaryota</taxon>
        <taxon>Viridiplantae</taxon>
        <taxon>Streptophyta</taxon>
        <taxon>Embryophyta</taxon>
        <taxon>Tracheophyta</taxon>
        <taxon>Spermatophyta</taxon>
        <taxon>Magnoliopsida</taxon>
        <taxon>eudicotyledons</taxon>
        <taxon>Gunneridae</taxon>
        <taxon>Pentapetalae</taxon>
        <taxon>rosids</taxon>
        <taxon>fabids</taxon>
        <taxon>Malpighiales</taxon>
        <taxon>Euphorbiaceae</taxon>
        <taxon>Crotonoideae</taxon>
        <taxon>Micrandreae</taxon>
        <taxon>Hevea</taxon>
    </lineage>
</organism>
<dbReference type="Gene3D" id="2.40.330.10">
    <property type="entry name" value="DNA-binding pseudobarrel domain"/>
    <property type="match status" value="1"/>
</dbReference>
<name>A0A6A6L112_HEVBR</name>
<evidence type="ECO:0000256" key="6">
    <source>
        <dbReference type="SAM" id="MobiDB-lite"/>
    </source>
</evidence>
<dbReference type="SUPFAM" id="SSF101936">
    <property type="entry name" value="DNA-binding pseudobarrel domain"/>
    <property type="match status" value="1"/>
</dbReference>
<dbReference type="PANTHER" id="PTHR31920:SF138">
    <property type="entry name" value="TF-B3 DOMAIN-CONTAINING PROTEIN"/>
    <property type="match status" value="1"/>
</dbReference>
<feature type="compositionally biased region" description="Polar residues" evidence="6">
    <location>
        <begin position="64"/>
        <end position="78"/>
    </location>
</feature>
<dbReference type="EMBL" id="JAAGAX010000013">
    <property type="protein sequence ID" value="KAF2293379.1"/>
    <property type="molecule type" value="Genomic_DNA"/>
</dbReference>
<evidence type="ECO:0000256" key="5">
    <source>
        <dbReference type="ARBA" id="ARBA00023242"/>
    </source>
</evidence>
<reference evidence="8 9" key="1">
    <citation type="journal article" date="2020" name="Mol. Plant">
        <title>The Chromosome-Based Rubber Tree Genome Provides New Insights into Spurge Genome Evolution and Rubber Biosynthesis.</title>
        <authorList>
            <person name="Liu J."/>
            <person name="Shi C."/>
            <person name="Shi C.C."/>
            <person name="Li W."/>
            <person name="Zhang Q.J."/>
            <person name="Zhang Y."/>
            <person name="Li K."/>
            <person name="Lu H.F."/>
            <person name="Shi C."/>
            <person name="Zhu S.T."/>
            <person name="Xiao Z.Y."/>
            <person name="Nan H."/>
            <person name="Yue Y."/>
            <person name="Zhu X.G."/>
            <person name="Wu Y."/>
            <person name="Hong X.N."/>
            <person name="Fan G.Y."/>
            <person name="Tong Y."/>
            <person name="Zhang D."/>
            <person name="Mao C.L."/>
            <person name="Liu Y.L."/>
            <person name="Hao S.J."/>
            <person name="Liu W.Q."/>
            <person name="Lv M.Q."/>
            <person name="Zhang H.B."/>
            <person name="Liu Y."/>
            <person name="Hu-Tang G.R."/>
            <person name="Wang J.P."/>
            <person name="Wang J.H."/>
            <person name="Sun Y.H."/>
            <person name="Ni S.B."/>
            <person name="Chen W.B."/>
            <person name="Zhang X.C."/>
            <person name="Jiao Y.N."/>
            <person name="Eichler E.E."/>
            <person name="Li G.H."/>
            <person name="Liu X."/>
            <person name="Gao L.Z."/>
        </authorList>
    </citation>
    <scope>NUCLEOTIDE SEQUENCE [LARGE SCALE GENOMIC DNA]</scope>
    <source>
        <strain evidence="9">cv. GT1</strain>
        <tissue evidence="8">Leaf</tissue>
    </source>
</reference>
<proteinExistence type="predicted"/>
<keyword evidence="9" id="KW-1185">Reference proteome</keyword>
<dbReference type="InterPro" id="IPR003340">
    <property type="entry name" value="B3_DNA-bd"/>
</dbReference>
<evidence type="ECO:0000313" key="9">
    <source>
        <dbReference type="Proteomes" id="UP000467840"/>
    </source>
</evidence>
<keyword evidence="5" id="KW-0539">Nucleus</keyword>
<evidence type="ECO:0000313" key="8">
    <source>
        <dbReference type="EMBL" id="KAF2293379.1"/>
    </source>
</evidence>
<dbReference type="PROSITE" id="PS50863">
    <property type="entry name" value="B3"/>
    <property type="match status" value="1"/>
</dbReference>
<evidence type="ECO:0000256" key="4">
    <source>
        <dbReference type="ARBA" id="ARBA00023163"/>
    </source>
</evidence>
<evidence type="ECO:0000259" key="7">
    <source>
        <dbReference type="PROSITE" id="PS50863"/>
    </source>
</evidence>
<dbReference type="Proteomes" id="UP000467840">
    <property type="component" value="Chromosome 7"/>
</dbReference>
<protein>
    <recommendedName>
        <fullName evidence="7">TF-B3 domain-containing protein</fullName>
    </recommendedName>
</protein>
<comment type="subcellular location">
    <subcellularLocation>
        <location evidence="1">Nucleus</location>
    </subcellularLocation>
</comment>
<feature type="domain" description="TF-B3" evidence="7">
    <location>
        <begin position="1"/>
        <end position="51"/>
    </location>
</feature>
<keyword evidence="3" id="KW-0238">DNA-binding</keyword>
<dbReference type="GO" id="GO:0005634">
    <property type="term" value="C:nucleus"/>
    <property type="evidence" value="ECO:0007669"/>
    <property type="project" value="UniProtKB-SubCell"/>
</dbReference>
<keyword evidence="2" id="KW-0805">Transcription regulation</keyword>
<dbReference type="InterPro" id="IPR050655">
    <property type="entry name" value="Plant_B3_domain"/>
</dbReference>
<dbReference type="GO" id="GO:0003677">
    <property type="term" value="F:DNA binding"/>
    <property type="evidence" value="ECO:0007669"/>
    <property type="project" value="UniProtKB-KW"/>
</dbReference>
<gene>
    <name evidence="8" type="ORF">GH714_001096</name>
</gene>
<feature type="region of interest" description="Disordered" evidence="6">
    <location>
        <begin position="64"/>
        <end position="113"/>
    </location>
</feature>